<dbReference type="GO" id="GO:0004565">
    <property type="term" value="F:beta-galactosidase activity"/>
    <property type="evidence" value="ECO:0007669"/>
    <property type="project" value="UniProtKB-EC"/>
</dbReference>
<evidence type="ECO:0000259" key="4">
    <source>
        <dbReference type="Pfam" id="PF00703"/>
    </source>
</evidence>
<dbReference type="InterPro" id="IPR006103">
    <property type="entry name" value="Glyco_hydro_2_cat"/>
</dbReference>
<evidence type="ECO:0000313" key="10">
    <source>
        <dbReference type="Proteomes" id="UP000261285"/>
    </source>
</evidence>
<feature type="domain" description="Glycosyl hydrolases family 2 sugar binding" evidence="6">
    <location>
        <begin position="97"/>
        <end position="185"/>
    </location>
</feature>
<dbReference type="Pfam" id="PF00703">
    <property type="entry name" value="Glyco_hydro_2"/>
    <property type="match status" value="1"/>
</dbReference>
<dbReference type="Proteomes" id="UP000095485">
    <property type="component" value="Unassembled WGS sequence"/>
</dbReference>
<dbReference type="SUPFAM" id="SSF49303">
    <property type="entry name" value="beta-Galactosidase/glucuronidase domain"/>
    <property type="match status" value="1"/>
</dbReference>
<evidence type="ECO:0000259" key="5">
    <source>
        <dbReference type="Pfam" id="PF02836"/>
    </source>
</evidence>
<dbReference type="InterPro" id="IPR006104">
    <property type="entry name" value="Glyco_hydro_2_N"/>
</dbReference>
<keyword evidence="2 7" id="KW-0378">Hydrolase</keyword>
<organism evidence="7 9">
    <name type="scientific">Dorea longicatena</name>
    <dbReference type="NCBI Taxonomy" id="88431"/>
    <lineage>
        <taxon>Bacteria</taxon>
        <taxon>Bacillati</taxon>
        <taxon>Bacillota</taxon>
        <taxon>Clostridia</taxon>
        <taxon>Lachnospirales</taxon>
        <taxon>Lachnospiraceae</taxon>
        <taxon>Dorea</taxon>
    </lineage>
</organism>
<dbReference type="EC" id="3.2.1.23" evidence="7"/>
<feature type="domain" description="Glycoside hydrolase family 2 immunoglobulin-like beta-sandwich" evidence="4">
    <location>
        <begin position="190"/>
        <end position="278"/>
    </location>
</feature>
<dbReference type="AlphaFoldDB" id="A0A174TBY6"/>
<name>A0A174TBY6_9FIRM</name>
<dbReference type="InterPro" id="IPR036156">
    <property type="entry name" value="Beta-gal/glucu_dom_sf"/>
</dbReference>
<dbReference type="PANTHER" id="PTHR42732">
    <property type="entry name" value="BETA-GALACTOSIDASE"/>
    <property type="match status" value="1"/>
</dbReference>
<protein>
    <submittedName>
        <fullName evidence="7">Beta-galactosidase large subunit</fullName>
        <ecNumber evidence="7">3.2.1.23</ecNumber>
    </submittedName>
    <submittedName>
        <fullName evidence="8">Glycoside hydrolase family 2</fullName>
    </submittedName>
</protein>
<sequence length="586" mass="68603">MNMRQLKTKWADNINEKNVLGEYPRPLMRRKSYVNLNGVWKYAIKDTKGFPKKMNGDILVPFSPEAALSGVGRQLKPDEFLWYKRSLPEEIRPEAGSRWLLHFGAVDQCAVVYVNGKKQGKHVGGYLPFSFDVTDALQEERNILTIKVKDYSDTYYYSRGKQKLENGGMFYTAQSGIWQTVWMEKVPEYHIKDLKITPLYDQSSVMIQLEDAAGRKDIDYDVTVTARTMWPLKTAGRTGRPCMVRIPHMRNWSPEDPFLYDVHIKMGNDSVESYFAMRKIEVKNDKNGIPRIFLNNKPYFQKGVLDQGYWPDGLYTPPCDEAMIYDIQKMKDLGFNMIRKHIKIEPQRWYYHCDRIGMLVWQDMVNGGREYKSWYVTWLATAMEGTHIRAKDTRLHLMGRQDPTGQKQFESEMKETIRRLYNHPSVVTWVIFNEGWGQFKTRKMTDIALAEDHTRLIDSASGWFDQGCGDIKSIHDYFFPLNITPEKRVTALTEFGGYSLQIPKHSMYEKDIYGYKIFKRKKDLSRAYEKLIKKLVIPNISRGLSATVYTQLSDIEEEVNGILSYDRKIVKIDENVVREWNEKLHF</sequence>
<comment type="similarity">
    <text evidence="1">Belongs to the glycosyl hydrolase 2 family.</text>
</comment>
<dbReference type="SUPFAM" id="SSF49785">
    <property type="entry name" value="Galactose-binding domain-like"/>
    <property type="match status" value="1"/>
</dbReference>
<dbReference type="Gene3D" id="2.60.120.260">
    <property type="entry name" value="Galactose-binding domain-like"/>
    <property type="match status" value="1"/>
</dbReference>
<dbReference type="InterPro" id="IPR013783">
    <property type="entry name" value="Ig-like_fold"/>
</dbReference>
<dbReference type="OrthoDB" id="9762066at2"/>
<evidence type="ECO:0000256" key="1">
    <source>
        <dbReference type="ARBA" id="ARBA00007401"/>
    </source>
</evidence>
<dbReference type="InterPro" id="IPR017853">
    <property type="entry name" value="GH"/>
</dbReference>
<dbReference type="Pfam" id="PF02836">
    <property type="entry name" value="Glyco_hydro_2_C"/>
    <property type="match status" value="1"/>
</dbReference>
<keyword evidence="3 7" id="KW-0326">Glycosidase</keyword>
<evidence type="ECO:0000259" key="6">
    <source>
        <dbReference type="Pfam" id="PF02837"/>
    </source>
</evidence>
<gene>
    <name evidence="7" type="primary">lacL</name>
    <name evidence="8" type="ORF">DXB16_04605</name>
    <name evidence="7" type="ORF">ERS852526_02740</name>
</gene>
<evidence type="ECO:0000313" key="8">
    <source>
        <dbReference type="EMBL" id="RGO33869.1"/>
    </source>
</evidence>
<dbReference type="Proteomes" id="UP000261285">
    <property type="component" value="Unassembled WGS sequence"/>
</dbReference>
<reference evidence="7 9" key="1">
    <citation type="submission" date="2015-09" db="EMBL/GenBank/DDBJ databases">
        <authorList>
            <consortium name="Pathogen Informatics"/>
        </authorList>
    </citation>
    <scope>NUCLEOTIDE SEQUENCE [LARGE SCALE GENOMIC DNA]</scope>
    <source>
        <strain evidence="7 9">2789STDY5834914</strain>
    </source>
</reference>
<evidence type="ECO:0000313" key="9">
    <source>
        <dbReference type="Proteomes" id="UP000095485"/>
    </source>
</evidence>
<accession>A0A174TBY6</accession>
<dbReference type="InterPro" id="IPR008979">
    <property type="entry name" value="Galactose-bd-like_sf"/>
</dbReference>
<dbReference type="EMBL" id="CZAY01000023">
    <property type="protein sequence ID" value="CUQ07282.1"/>
    <property type="molecule type" value="Genomic_DNA"/>
</dbReference>
<dbReference type="STRING" id="88431.ERS852423_01364"/>
<evidence type="ECO:0000256" key="2">
    <source>
        <dbReference type="ARBA" id="ARBA00022801"/>
    </source>
</evidence>
<dbReference type="Gene3D" id="2.60.40.10">
    <property type="entry name" value="Immunoglobulins"/>
    <property type="match status" value="1"/>
</dbReference>
<proteinExistence type="inferred from homology"/>
<evidence type="ECO:0000313" key="7">
    <source>
        <dbReference type="EMBL" id="CUQ07282.1"/>
    </source>
</evidence>
<dbReference type="SUPFAM" id="SSF51445">
    <property type="entry name" value="(Trans)glycosidases"/>
    <property type="match status" value="1"/>
</dbReference>
<dbReference type="InterPro" id="IPR006102">
    <property type="entry name" value="Ig-like_GH2"/>
</dbReference>
<dbReference type="PANTHER" id="PTHR42732:SF2">
    <property type="entry name" value="BETA-MANNOSIDASE"/>
    <property type="match status" value="1"/>
</dbReference>
<dbReference type="Pfam" id="PF02837">
    <property type="entry name" value="Glyco_hydro_2_N"/>
    <property type="match status" value="1"/>
</dbReference>
<dbReference type="EMBL" id="QSVN01000003">
    <property type="protein sequence ID" value="RGO33869.1"/>
    <property type="molecule type" value="Genomic_DNA"/>
</dbReference>
<feature type="domain" description="Glycoside hydrolase family 2 catalytic" evidence="5">
    <location>
        <begin position="321"/>
        <end position="462"/>
    </location>
</feature>
<dbReference type="Gene3D" id="3.20.20.80">
    <property type="entry name" value="Glycosidases"/>
    <property type="match status" value="1"/>
</dbReference>
<reference evidence="8 10" key="2">
    <citation type="submission" date="2018-08" db="EMBL/GenBank/DDBJ databases">
        <title>A genome reference for cultivated species of the human gut microbiota.</title>
        <authorList>
            <person name="Zou Y."/>
            <person name="Xue W."/>
            <person name="Luo G."/>
        </authorList>
    </citation>
    <scope>NUCLEOTIDE SEQUENCE [LARGE SCALE GENOMIC DNA]</scope>
    <source>
        <strain evidence="8 10">OM02-16</strain>
    </source>
</reference>
<evidence type="ECO:0000256" key="3">
    <source>
        <dbReference type="ARBA" id="ARBA00023295"/>
    </source>
</evidence>
<dbReference type="GO" id="GO:0005975">
    <property type="term" value="P:carbohydrate metabolic process"/>
    <property type="evidence" value="ECO:0007669"/>
    <property type="project" value="InterPro"/>
</dbReference>
<dbReference type="InterPro" id="IPR051913">
    <property type="entry name" value="GH2_Domain-Containing"/>
</dbReference>